<feature type="compositionally biased region" description="Basic and acidic residues" evidence="1">
    <location>
        <begin position="72"/>
        <end position="96"/>
    </location>
</feature>
<proteinExistence type="predicted"/>
<feature type="compositionally biased region" description="Basic and acidic residues" evidence="1">
    <location>
        <begin position="34"/>
        <end position="45"/>
    </location>
</feature>
<evidence type="ECO:0000313" key="3">
    <source>
        <dbReference type="Proteomes" id="UP000016462"/>
    </source>
</evidence>
<accession>U1MTE1</accession>
<feature type="compositionally biased region" description="Basic and acidic residues" evidence="1">
    <location>
        <begin position="1"/>
        <end position="23"/>
    </location>
</feature>
<gene>
    <name evidence="2" type="ORF">L332_05615</name>
</gene>
<keyword evidence="3" id="KW-1185">Reference proteome</keyword>
<dbReference type="EMBL" id="ASHR01000028">
    <property type="protein sequence ID" value="ERG63935.1"/>
    <property type="molecule type" value="Genomic_DNA"/>
</dbReference>
<dbReference type="RefSeq" id="WP_021010908.1">
    <property type="nucleotide sequence ID" value="NZ_ASHR01000028.1"/>
</dbReference>
<feature type="compositionally biased region" description="Low complexity" evidence="1">
    <location>
        <begin position="148"/>
        <end position="176"/>
    </location>
</feature>
<feature type="compositionally biased region" description="Low complexity" evidence="1">
    <location>
        <begin position="102"/>
        <end position="124"/>
    </location>
</feature>
<sequence>MADSPIRDGGDQPLDDEPKRPDGTDPLDTVPVRRAGDHPPEDDRQLPAGGEPGLPYPNADRDGQSDFVADATGERYERTVDEGLERIDEHRARIEELEAEQPGAAVGSSGSSLPAGPGAPDVPGGPVGSGDAGVAEPDPAAPDPTAPGAPTAPTAPRGPGTLDPAAPVGDPAGDASALDDIDRAQS</sequence>
<dbReference type="OrthoDB" id="9998970at2"/>
<dbReference type="Proteomes" id="UP000016462">
    <property type="component" value="Unassembled WGS sequence"/>
</dbReference>
<protein>
    <submittedName>
        <fullName evidence="2">Uncharacterized protein</fullName>
    </submittedName>
</protein>
<comment type="caution">
    <text evidence="2">The sequence shown here is derived from an EMBL/GenBank/DDBJ whole genome shotgun (WGS) entry which is preliminary data.</text>
</comment>
<dbReference type="AlphaFoldDB" id="U1MTE1"/>
<organism evidence="2 3">
    <name type="scientific">Agrococcus pavilionensis RW1</name>
    <dbReference type="NCBI Taxonomy" id="1330458"/>
    <lineage>
        <taxon>Bacteria</taxon>
        <taxon>Bacillati</taxon>
        <taxon>Actinomycetota</taxon>
        <taxon>Actinomycetes</taxon>
        <taxon>Micrococcales</taxon>
        <taxon>Microbacteriaceae</taxon>
        <taxon>Agrococcus</taxon>
    </lineage>
</organism>
<evidence type="ECO:0000313" key="2">
    <source>
        <dbReference type="EMBL" id="ERG63935.1"/>
    </source>
</evidence>
<feature type="region of interest" description="Disordered" evidence="1">
    <location>
        <begin position="1"/>
        <end position="186"/>
    </location>
</feature>
<reference evidence="2 3" key="1">
    <citation type="journal article" date="2013" name="Genome Announc.">
        <title>First draft genome sequence from a member of the genus agrococcus, isolated from modern microbialites.</title>
        <authorList>
            <person name="White R.A.III."/>
            <person name="Grassa C.J."/>
            <person name="Suttle C.A."/>
        </authorList>
    </citation>
    <scope>NUCLEOTIDE SEQUENCE [LARGE SCALE GENOMIC DNA]</scope>
    <source>
        <strain evidence="2 3">RW1</strain>
    </source>
</reference>
<name>U1MTE1_9MICO</name>
<evidence type="ECO:0000256" key="1">
    <source>
        <dbReference type="SAM" id="MobiDB-lite"/>
    </source>
</evidence>